<feature type="non-terminal residue" evidence="2">
    <location>
        <position position="177"/>
    </location>
</feature>
<evidence type="ECO:0000256" key="1">
    <source>
        <dbReference type="SAM" id="MobiDB-lite"/>
    </source>
</evidence>
<evidence type="ECO:0000313" key="3">
    <source>
        <dbReference type="Proteomes" id="UP000574390"/>
    </source>
</evidence>
<comment type="caution">
    <text evidence="2">The sequence shown here is derived from an EMBL/GenBank/DDBJ whole genome shotgun (WGS) entry which is preliminary data.</text>
</comment>
<reference evidence="2 3" key="1">
    <citation type="submission" date="2020-04" db="EMBL/GenBank/DDBJ databases">
        <title>Perkinsus olseni comparative genomics.</title>
        <authorList>
            <person name="Bogema D.R."/>
        </authorList>
    </citation>
    <scope>NUCLEOTIDE SEQUENCE [LARGE SCALE GENOMIC DNA]</scope>
    <source>
        <strain evidence="2">ATCC PRA-205</strain>
    </source>
</reference>
<feature type="compositionally biased region" description="Low complexity" evidence="1">
    <location>
        <begin position="133"/>
        <end position="142"/>
    </location>
</feature>
<dbReference type="EMBL" id="JABANM010031383">
    <property type="protein sequence ID" value="KAF4704671.1"/>
    <property type="molecule type" value="Genomic_DNA"/>
</dbReference>
<evidence type="ECO:0000313" key="2">
    <source>
        <dbReference type="EMBL" id="KAF4704671.1"/>
    </source>
</evidence>
<accession>A0A7J6Q9I0</accession>
<dbReference type="Gene3D" id="2.120.10.80">
    <property type="entry name" value="Kelch-type beta propeller"/>
    <property type="match status" value="1"/>
</dbReference>
<dbReference type="Proteomes" id="UP000574390">
    <property type="component" value="Unassembled WGS sequence"/>
</dbReference>
<feature type="non-terminal residue" evidence="2">
    <location>
        <position position="1"/>
    </location>
</feature>
<name>A0A7J6Q9I0_PEROL</name>
<feature type="region of interest" description="Disordered" evidence="1">
    <location>
        <begin position="123"/>
        <end position="149"/>
    </location>
</feature>
<sequence length="177" mass="18370">FSDLIYVLDTTVTPHVWSVLSARLSVGRSACAVAWLDETKSAIGVFGGYVVIDGDFKEVSTSEVVPLDGTHVVPLEEAILPGRVMPVTNAKLIPEMASTRAGCRAVTVGCRVILVGGENPVPVDAVDADDGQSDSVSSPGSDRSTESPDILAELMNSGAAADRSSIFAQLVGTPDDP</sequence>
<organism evidence="2 3">
    <name type="scientific">Perkinsus olseni</name>
    <name type="common">Perkinsus atlanticus</name>
    <dbReference type="NCBI Taxonomy" id="32597"/>
    <lineage>
        <taxon>Eukaryota</taxon>
        <taxon>Sar</taxon>
        <taxon>Alveolata</taxon>
        <taxon>Perkinsozoa</taxon>
        <taxon>Perkinsea</taxon>
        <taxon>Perkinsida</taxon>
        <taxon>Perkinsidae</taxon>
        <taxon>Perkinsus</taxon>
    </lineage>
</organism>
<gene>
    <name evidence="2" type="primary">KLHL13_11</name>
    <name evidence="2" type="ORF">FOZ62_020075</name>
</gene>
<protein>
    <submittedName>
        <fullName evidence="2">Kelch-like</fullName>
    </submittedName>
</protein>
<dbReference type="InterPro" id="IPR015915">
    <property type="entry name" value="Kelch-typ_b-propeller"/>
</dbReference>
<dbReference type="AlphaFoldDB" id="A0A7J6Q9I0"/>
<dbReference type="SUPFAM" id="SSF117281">
    <property type="entry name" value="Kelch motif"/>
    <property type="match status" value="1"/>
</dbReference>
<proteinExistence type="predicted"/>